<keyword evidence="6 7" id="KW-0862">Zinc</keyword>
<dbReference type="OrthoDB" id="9807740at2"/>
<evidence type="ECO:0000256" key="7">
    <source>
        <dbReference type="HAMAP-Rule" id="MF_00009"/>
    </source>
</evidence>
<dbReference type="PROSITE" id="PS01306">
    <property type="entry name" value="UPF0054"/>
    <property type="match status" value="1"/>
</dbReference>
<name>A0A5C5YFN4_9BACT</name>
<dbReference type="GO" id="GO:0008270">
    <property type="term" value="F:zinc ion binding"/>
    <property type="evidence" value="ECO:0007669"/>
    <property type="project" value="UniProtKB-UniRule"/>
</dbReference>
<evidence type="ECO:0000256" key="5">
    <source>
        <dbReference type="ARBA" id="ARBA00022801"/>
    </source>
</evidence>
<comment type="caution">
    <text evidence="8">The sequence shown here is derived from an EMBL/GenBank/DDBJ whole genome shotgun (WGS) entry which is preliminary data.</text>
</comment>
<dbReference type="Pfam" id="PF02130">
    <property type="entry name" value="YbeY"/>
    <property type="match status" value="1"/>
</dbReference>
<keyword evidence="9" id="KW-1185">Reference proteome</keyword>
<comment type="subcellular location">
    <subcellularLocation>
        <location evidence="7">Cytoplasm</location>
    </subcellularLocation>
</comment>
<dbReference type="GO" id="GO:0004222">
    <property type="term" value="F:metalloendopeptidase activity"/>
    <property type="evidence" value="ECO:0007669"/>
    <property type="project" value="InterPro"/>
</dbReference>
<dbReference type="NCBIfam" id="TIGR00043">
    <property type="entry name" value="rRNA maturation RNase YbeY"/>
    <property type="match status" value="1"/>
</dbReference>
<dbReference type="EMBL" id="SJPK01000002">
    <property type="protein sequence ID" value="TWT74090.1"/>
    <property type="molecule type" value="Genomic_DNA"/>
</dbReference>
<dbReference type="GO" id="GO:0004521">
    <property type="term" value="F:RNA endonuclease activity"/>
    <property type="evidence" value="ECO:0007669"/>
    <property type="project" value="UniProtKB-UniRule"/>
</dbReference>
<proteinExistence type="inferred from homology"/>
<dbReference type="AlphaFoldDB" id="A0A5C5YFN4"/>
<sequence>MSEIEIRIDASVRQRVQHHSTTEYPLDRQAIEAAVIAAASVGDCNDCHLGVRITTDAVIHQINREFLQHDYPTDVISFPYALSPPKVEGELVVSLDTAVSQATDAGWSVAQELLLYVIHGTLHLVGFDDRGDADRSAMREAETQAMTLLTPRSDSLSA</sequence>
<dbReference type="GO" id="GO:0006364">
    <property type="term" value="P:rRNA processing"/>
    <property type="evidence" value="ECO:0007669"/>
    <property type="project" value="UniProtKB-UniRule"/>
</dbReference>
<keyword evidence="7" id="KW-0698">rRNA processing</keyword>
<gene>
    <name evidence="7 8" type="primary">ybeY</name>
    <name evidence="8" type="ORF">CA85_09760</name>
</gene>
<dbReference type="InterPro" id="IPR020549">
    <property type="entry name" value="YbeY_CS"/>
</dbReference>
<dbReference type="HAMAP" id="MF_00009">
    <property type="entry name" value="Endoribonucl_YbeY"/>
    <property type="match status" value="1"/>
</dbReference>
<dbReference type="EC" id="3.1.-.-" evidence="7"/>
<organism evidence="8 9">
    <name type="scientific">Allorhodopirellula solitaria</name>
    <dbReference type="NCBI Taxonomy" id="2527987"/>
    <lineage>
        <taxon>Bacteria</taxon>
        <taxon>Pseudomonadati</taxon>
        <taxon>Planctomycetota</taxon>
        <taxon>Planctomycetia</taxon>
        <taxon>Pirellulales</taxon>
        <taxon>Pirellulaceae</taxon>
        <taxon>Allorhodopirellula</taxon>
    </lineage>
</organism>
<dbReference type="Gene3D" id="3.40.390.30">
    <property type="entry name" value="Metalloproteases ('zincins'), catalytic domain"/>
    <property type="match status" value="1"/>
</dbReference>
<reference evidence="8 9" key="1">
    <citation type="submission" date="2019-02" db="EMBL/GenBank/DDBJ databases">
        <title>Deep-cultivation of Planctomycetes and their phenomic and genomic characterization uncovers novel biology.</title>
        <authorList>
            <person name="Wiegand S."/>
            <person name="Jogler M."/>
            <person name="Boedeker C."/>
            <person name="Pinto D."/>
            <person name="Vollmers J."/>
            <person name="Rivas-Marin E."/>
            <person name="Kohn T."/>
            <person name="Peeters S.H."/>
            <person name="Heuer A."/>
            <person name="Rast P."/>
            <person name="Oberbeckmann S."/>
            <person name="Bunk B."/>
            <person name="Jeske O."/>
            <person name="Meyerdierks A."/>
            <person name="Storesund J.E."/>
            <person name="Kallscheuer N."/>
            <person name="Luecker S."/>
            <person name="Lage O.M."/>
            <person name="Pohl T."/>
            <person name="Merkel B.J."/>
            <person name="Hornburger P."/>
            <person name="Mueller R.-W."/>
            <person name="Bruemmer F."/>
            <person name="Labrenz M."/>
            <person name="Spormann A.M."/>
            <person name="Op Den Camp H."/>
            <person name="Overmann J."/>
            <person name="Amann R."/>
            <person name="Jetten M.S.M."/>
            <person name="Mascher T."/>
            <person name="Medema M.H."/>
            <person name="Devos D.P."/>
            <person name="Kaster A.-K."/>
            <person name="Ovreas L."/>
            <person name="Rohde M."/>
            <person name="Galperin M.Y."/>
            <person name="Jogler C."/>
        </authorList>
    </citation>
    <scope>NUCLEOTIDE SEQUENCE [LARGE SCALE GENOMIC DNA]</scope>
    <source>
        <strain evidence="8 9">CA85</strain>
    </source>
</reference>
<keyword evidence="3 7" id="KW-0479">Metal-binding</keyword>
<keyword evidence="4 7" id="KW-0255">Endonuclease</keyword>
<comment type="cofactor">
    <cofactor evidence="7">
        <name>Zn(2+)</name>
        <dbReference type="ChEBI" id="CHEBI:29105"/>
    </cofactor>
    <text evidence="7">Binds 1 zinc ion.</text>
</comment>
<feature type="binding site" evidence="7">
    <location>
        <position position="119"/>
    </location>
    <ligand>
        <name>Zn(2+)</name>
        <dbReference type="ChEBI" id="CHEBI:29105"/>
        <note>catalytic</note>
    </ligand>
</feature>
<dbReference type="RefSeq" id="WP_146390137.1">
    <property type="nucleotide sequence ID" value="NZ_SJPK01000002.1"/>
</dbReference>
<keyword evidence="7" id="KW-0963">Cytoplasm</keyword>
<keyword evidence="5 7" id="KW-0378">Hydrolase</keyword>
<feature type="binding site" evidence="7">
    <location>
        <position position="123"/>
    </location>
    <ligand>
        <name>Zn(2+)</name>
        <dbReference type="ChEBI" id="CHEBI:29105"/>
        <note>catalytic</note>
    </ligand>
</feature>
<evidence type="ECO:0000256" key="3">
    <source>
        <dbReference type="ARBA" id="ARBA00022723"/>
    </source>
</evidence>
<keyword evidence="7" id="KW-0690">Ribosome biogenesis</keyword>
<keyword evidence="2 7" id="KW-0540">Nuclease</keyword>
<dbReference type="InterPro" id="IPR002036">
    <property type="entry name" value="YbeY"/>
</dbReference>
<feature type="binding site" evidence="7">
    <location>
        <position position="129"/>
    </location>
    <ligand>
        <name>Zn(2+)</name>
        <dbReference type="ChEBI" id="CHEBI:29105"/>
        <note>catalytic</note>
    </ligand>
</feature>
<evidence type="ECO:0000256" key="6">
    <source>
        <dbReference type="ARBA" id="ARBA00022833"/>
    </source>
</evidence>
<dbReference type="PANTHER" id="PTHR46986:SF1">
    <property type="entry name" value="ENDORIBONUCLEASE YBEY, CHLOROPLASTIC"/>
    <property type="match status" value="1"/>
</dbReference>
<accession>A0A5C5YFN4</accession>
<dbReference type="SUPFAM" id="SSF55486">
    <property type="entry name" value="Metalloproteases ('zincins'), catalytic domain"/>
    <property type="match status" value="1"/>
</dbReference>
<dbReference type="InterPro" id="IPR023091">
    <property type="entry name" value="MetalPrtase_cat_dom_sf_prd"/>
</dbReference>
<evidence type="ECO:0000256" key="2">
    <source>
        <dbReference type="ARBA" id="ARBA00022722"/>
    </source>
</evidence>
<evidence type="ECO:0000313" key="8">
    <source>
        <dbReference type="EMBL" id="TWT74090.1"/>
    </source>
</evidence>
<dbReference type="GO" id="GO:0005737">
    <property type="term" value="C:cytoplasm"/>
    <property type="evidence" value="ECO:0007669"/>
    <property type="project" value="UniProtKB-SubCell"/>
</dbReference>
<evidence type="ECO:0000313" key="9">
    <source>
        <dbReference type="Proteomes" id="UP000318053"/>
    </source>
</evidence>
<dbReference type="PANTHER" id="PTHR46986">
    <property type="entry name" value="ENDORIBONUCLEASE YBEY, CHLOROPLASTIC"/>
    <property type="match status" value="1"/>
</dbReference>
<evidence type="ECO:0000256" key="4">
    <source>
        <dbReference type="ARBA" id="ARBA00022759"/>
    </source>
</evidence>
<evidence type="ECO:0000256" key="1">
    <source>
        <dbReference type="ARBA" id="ARBA00010875"/>
    </source>
</evidence>
<comment type="similarity">
    <text evidence="1 7">Belongs to the endoribonuclease YbeY family.</text>
</comment>
<protein>
    <recommendedName>
        <fullName evidence="7">Endoribonuclease YbeY</fullName>
        <ecNumber evidence="7">3.1.-.-</ecNumber>
    </recommendedName>
</protein>
<dbReference type="Proteomes" id="UP000318053">
    <property type="component" value="Unassembled WGS sequence"/>
</dbReference>
<comment type="function">
    <text evidence="7">Single strand-specific metallo-endoribonuclease involved in late-stage 70S ribosome quality control and in maturation of the 3' terminus of the 16S rRNA.</text>
</comment>